<protein>
    <submittedName>
        <fullName evidence="4">Ribosomal L7/L12-like protein</fullName>
    </submittedName>
</protein>
<dbReference type="PROSITE" id="PS51766">
    <property type="entry name" value="DOCKERIN"/>
    <property type="match status" value="1"/>
</dbReference>
<dbReference type="Gene3D" id="2.60.40.10">
    <property type="entry name" value="Immunoglobulins"/>
    <property type="match status" value="1"/>
</dbReference>
<dbReference type="Gene3D" id="3.30.1390.10">
    <property type="match status" value="1"/>
</dbReference>
<dbReference type="OrthoDB" id="1822959at2"/>
<dbReference type="InterPro" id="IPR013783">
    <property type="entry name" value="Ig-like_fold"/>
</dbReference>
<dbReference type="Proteomes" id="UP000245720">
    <property type="component" value="Unassembled WGS sequence"/>
</dbReference>
<dbReference type="EMBL" id="QGDI01000002">
    <property type="protein sequence ID" value="PWJ14661.1"/>
    <property type="molecule type" value="Genomic_DNA"/>
</dbReference>
<dbReference type="InterPro" id="IPR036439">
    <property type="entry name" value="Dockerin_dom_sf"/>
</dbReference>
<feature type="signal peptide" evidence="1">
    <location>
        <begin position="1"/>
        <end position="28"/>
    </location>
</feature>
<gene>
    <name evidence="4" type="ORF">IE37_00646</name>
</gene>
<accession>A0A315Y2K8</accession>
<evidence type="ECO:0000313" key="4">
    <source>
        <dbReference type="EMBL" id="PWJ14661.1"/>
    </source>
</evidence>
<dbReference type="GO" id="GO:0004553">
    <property type="term" value="F:hydrolase activity, hydrolyzing O-glycosyl compounds"/>
    <property type="evidence" value="ECO:0007669"/>
    <property type="project" value="InterPro"/>
</dbReference>
<dbReference type="Pfam" id="PF00404">
    <property type="entry name" value="Dockerin_1"/>
    <property type="match status" value="1"/>
</dbReference>
<dbReference type="PROSITE" id="PS50835">
    <property type="entry name" value="IG_LIKE"/>
    <property type="match status" value="1"/>
</dbReference>
<proteinExistence type="predicted"/>
<comment type="caution">
    <text evidence="4">The sequence shown here is derived from an EMBL/GenBank/DDBJ whole genome shotgun (WGS) entry which is preliminary data.</text>
</comment>
<feature type="chain" id="PRO_5016386521" evidence="1">
    <location>
        <begin position="29"/>
        <end position="977"/>
    </location>
</feature>
<keyword evidence="1" id="KW-0732">Signal</keyword>
<dbReference type="RefSeq" id="WP_109725533.1">
    <property type="nucleotide sequence ID" value="NZ_QGDI01000002.1"/>
</dbReference>
<sequence>MKHKRLSAILSAVLMLPAMLQFSMPASAAKVKTLGDVNADGTVNISDGVALSRYVAKWDGITIDKDAADLNQDGEIKKEDVTILLRYLVGWDGYDKYIKPISLAEEDPLRIDAQPEPFSIDYGEDAKLSVKAAGGTAPYTYQWSYNGEDISGATKAEYVPEKGGNYRCIITDDDGAVINSQTAKCSIHPIIKTQPVDGADTFHVEVAGGTNLTYHWEKEVLGEWRVQRESYGAGYGATSVGKYRCVITDFDGYELTSNVVRWYGKGELTVSDIYLDPDEDANYGLTIDFTHHKVEHMRYPVGYYTDWADQGIIVPINFVRYTQEELEAGVQIPGDVYMISYYDYNTPVCAPYAASGLYGDYLDLYVDATGEGPLFFDWQLSPTFDQALAGKGFVSISEKSGALGLGTEHLRFPMKENEDIVHCYGYVRCIVTDRNGNSKTAVFGNPWDFSHEMFMSESRLTIGGGGPAGGHVSRGKVGGITNYAYYWYRDGAKELALWGCKAPTFKELPEEPVSGAELPLNPLADVPTAPVVDANYTGEIVGDRDIMWECGYLKLDAESKPSGFAEVKTILPYTAPSVEEYNNTRAYQQYPGYRWKELEDADGTATNCSMYPRDYAGSDPYEICQKDGTYLPAVSLNLYLYNMHEPSCQLPHDKRNWFGSEGGLAYRGAKEGGQSTSYLYYGARPYWWGEFCEPLYEPWYTEKVRYLYAYADHPVTVRNPESFMVIIDDIDLEQAENGDPNNIVTYNKNRGLFKDLSAEEIHAMLPIKLEGGDVCEWTRCYNWDGLFDRLFSRTGGHIYCVREYADGKKEYYHSTPLDIGCTVTLNGMGTYKASASDGADPIAQILDLDDFSLEDAKKALPYKLRTGMDSYSALIAAEKLKKLGLEVDVSLDGAEKVKTWTVILESYDTERELDSVKALRTALEDCGEPVPSLAEAKTMLNSAPSVIKEGLTKAQAISLTDALNTALASSGIKVIYK</sequence>
<dbReference type="CDD" id="cd14256">
    <property type="entry name" value="Dockerin_I"/>
    <property type="match status" value="1"/>
</dbReference>
<dbReference type="InterPro" id="IPR002105">
    <property type="entry name" value="Dockerin_1_rpt"/>
</dbReference>
<organism evidence="4 5">
    <name type="scientific">Ruminococcus flavefaciens</name>
    <dbReference type="NCBI Taxonomy" id="1265"/>
    <lineage>
        <taxon>Bacteria</taxon>
        <taxon>Bacillati</taxon>
        <taxon>Bacillota</taxon>
        <taxon>Clostridia</taxon>
        <taxon>Eubacteriales</taxon>
        <taxon>Oscillospiraceae</taxon>
        <taxon>Ruminococcus</taxon>
    </lineage>
</organism>
<dbReference type="InterPro" id="IPR007110">
    <property type="entry name" value="Ig-like_dom"/>
</dbReference>
<dbReference type="SUPFAM" id="SSF48726">
    <property type="entry name" value="Immunoglobulin"/>
    <property type="match status" value="1"/>
</dbReference>
<dbReference type="AlphaFoldDB" id="A0A315Y2K8"/>
<dbReference type="InterPro" id="IPR014719">
    <property type="entry name" value="Ribosomal_bL12_C/ClpS-like"/>
</dbReference>
<dbReference type="SUPFAM" id="SSF63446">
    <property type="entry name" value="Type I dockerin domain"/>
    <property type="match status" value="1"/>
</dbReference>
<name>A0A315Y2K8_RUMFL</name>
<reference evidence="4 5" key="1">
    <citation type="submission" date="2018-05" db="EMBL/GenBank/DDBJ databases">
        <title>The Hungate 1000. A catalogue of reference genomes from the rumen microbiome.</title>
        <authorList>
            <person name="Kelly W."/>
        </authorList>
    </citation>
    <scope>NUCLEOTIDE SEQUENCE [LARGE SCALE GENOMIC DNA]</scope>
    <source>
        <strain evidence="4 5">SAb67</strain>
    </source>
</reference>
<feature type="domain" description="Dockerin" evidence="3">
    <location>
        <begin position="30"/>
        <end position="96"/>
    </location>
</feature>
<evidence type="ECO:0000259" key="3">
    <source>
        <dbReference type="PROSITE" id="PS51766"/>
    </source>
</evidence>
<evidence type="ECO:0000256" key="1">
    <source>
        <dbReference type="SAM" id="SignalP"/>
    </source>
</evidence>
<dbReference type="InterPro" id="IPR016134">
    <property type="entry name" value="Dockerin_dom"/>
</dbReference>
<dbReference type="GO" id="GO:0000272">
    <property type="term" value="P:polysaccharide catabolic process"/>
    <property type="evidence" value="ECO:0007669"/>
    <property type="project" value="InterPro"/>
</dbReference>
<evidence type="ECO:0000313" key="5">
    <source>
        <dbReference type="Proteomes" id="UP000245720"/>
    </source>
</evidence>
<dbReference type="InterPro" id="IPR036179">
    <property type="entry name" value="Ig-like_dom_sf"/>
</dbReference>
<evidence type="ECO:0000259" key="2">
    <source>
        <dbReference type="PROSITE" id="PS50835"/>
    </source>
</evidence>
<dbReference type="Gene3D" id="1.10.1330.10">
    <property type="entry name" value="Dockerin domain"/>
    <property type="match status" value="1"/>
</dbReference>
<feature type="domain" description="Ig-like" evidence="2">
    <location>
        <begin position="108"/>
        <end position="184"/>
    </location>
</feature>